<dbReference type="InterPro" id="IPR003540">
    <property type="entry name" value="ADP-ribosyltransferase"/>
</dbReference>
<dbReference type="InterPro" id="IPR037197">
    <property type="entry name" value="WWE_dom_sf"/>
</dbReference>
<dbReference type="PROSITE" id="PS50918">
    <property type="entry name" value="WWE"/>
    <property type="match status" value="1"/>
</dbReference>
<accession>A0A819NIP3</accession>
<dbReference type="InterPro" id="IPR018123">
    <property type="entry name" value="WWE-dom_subgr"/>
</dbReference>
<dbReference type="Proteomes" id="UP000663823">
    <property type="component" value="Unassembled WGS sequence"/>
</dbReference>
<organism evidence="3 4">
    <name type="scientific">Rotaria sordida</name>
    <dbReference type="NCBI Taxonomy" id="392033"/>
    <lineage>
        <taxon>Eukaryota</taxon>
        <taxon>Metazoa</taxon>
        <taxon>Spiralia</taxon>
        <taxon>Gnathifera</taxon>
        <taxon>Rotifera</taxon>
        <taxon>Eurotatoria</taxon>
        <taxon>Bdelloidea</taxon>
        <taxon>Philodinida</taxon>
        <taxon>Philodinidae</taxon>
        <taxon>Rotaria</taxon>
    </lineage>
</organism>
<dbReference type="Gene3D" id="3.90.176.10">
    <property type="entry name" value="Toxin ADP-ribosyltransferase, Chain A, domain 1"/>
    <property type="match status" value="1"/>
</dbReference>
<dbReference type="EMBL" id="CAJOAX010007005">
    <property type="protein sequence ID" value="CAF3997694.1"/>
    <property type="molecule type" value="Genomic_DNA"/>
</dbReference>
<dbReference type="SUPFAM" id="SSF117839">
    <property type="entry name" value="WWE domain"/>
    <property type="match status" value="1"/>
</dbReference>
<evidence type="ECO:0000256" key="1">
    <source>
        <dbReference type="SAM" id="MobiDB-lite"/>
    </source>
</evidence>
<feature type="region of interest" description="Disordered" evidence="1">
    <location>
        <begin position="77"/>
        <end position="103"/>
    </location>
</feature>
<reference evidence="3" key="1">
    <citation type="submission" date="2021-02" db="EMBL/GenBank/DDBJ databases">
        <authorList>
            <person name="Nowell W R."/>
        </authorList>
    </citation>
    <scope>NUCLEOTIDE SEQUENCE</scope>
</reference>
<name>A0A819NIP3_9BILA</name>
<evidence type="ECO:0000313" key="4">
    <source>
        <dbReference type="Proteomes" id="UP000663823"/>
    </source>
</evidence>
<dbReference type="GO" id="GO:0008270">
    <property type="term" value="F:zinc ion binding"/>
    <property type="evidence" value="ECO:0007669"/>
    <property type="project" value="InterPro"/>
</dbReference>
<gene>
    <name evidence="3" type="ORF">OTI717_LOCUS28833</name>
</gene>
<dbReference type="PROSITE" id="PS51996">
    <property type="entry name" value="TR_MART"/>
    <property type="match status" value="1"/>
</dbReference>
<dbReference type="SMART" id="SM00678">
    <property type="entry name" value="WWE"/>
    <property type="match status" value="1"/>
</dbReference>
<comment type="caution">
    <text evidence="3">The sequence shown here is derived from an EMBL/GenBank/DDBJ whole genome shotgun (WGS) entry which is preliminary data.</text>
</comment>
<sequence length="329" mass="38979">MVSPTERIRKASAPDEYIWQYQTHADPWDTTQIPEWTPYPDDTSSAIEKAYKRGAEETFINEIYRIDLKHFVQQHIDDRSRQRPIRRQHRFPPPISSDVETRNECRRRERLSFPLGLVSSRNTSVDTNFHGSPFITDWLLKFTKGKLKVTFDSIFPVLLQVNTALRDDDRTKLDTLGPYCYLVYNNIGRRLKDYLSIRHRLRQAVHPTESQSMIVYRGDHISREIIEEYRQAAGNNNQYFKWLSFVSTSLSREVAESFGCNVLYIIELQRHLTNDQFTNLRRTSFIEDEEEILLRPGMRFRVDKVEFDDLTGRQLVHIKIVPSYVFNLR</sequence>
<dbReference type="Pfam" id="PF02825">
    <property type="entry name" value="WWE"/>
    <property type="match status" value="1"/>
</dbReference>
<dbReference type="InterPro" id="IPR004170">
    <property type="entry name" value="WWE_dom"/>
</dbReference>
<dbReference type="Gene3D" id="3.30.720.50">
    <property type="match status" value="1"/>
</dbReference>
<proteinExistence type="predicted"/>
<evidence type="ECO:0000313" key="3">
    <source>
        <dbReference type="EMBL" id="CAF3997694.1"/>
    </source>
</evidence>
<protein>
    <recommendedName>
        <fullName evidence="2">WWE domain-containing protein</fullName>
    </recommendedName>
</protein>
<dbReference type="GO" id="GO:0005576">
    <property type="term" value="C:extracellular region"/>
    <property type="evidence" value="ECO:0007669"/>
    <property type="project" value="InterPro"/>
</dbReference>
<dbReference type="AlphaFoldDB" id="A0A819NIP3"/>
<evidence type="ECO:0000259" key="2">
    <source>
        <dbReference type="PROSITE" id="PS50918"/>
    </source>
</evidence>
<feature type="domain" description="WWE" evidence="2">
    <location>
        <begin position="3"/>
        <end position="87"/>
    </location>
</feature>
<dbReference type="SUPFAM" id="SSF56399">
    <property type="entry name" value="ADP-ribosylation"/>
    <property type="match status" value="1"/>
</dbReference>
<dbReference type="Pfam" id="PF03496">
    <property type="entry name" value="ADPrib_exo_Tox"/>
    <property type="match status" value="1"/>
</dbReference>